<feature type="domain" description="Ig-like" evidence="11">
    <location>
        <begin position="102"/>
        <end position="184"/>
    </location>
</feature>
<feature type="signal peptide" evidence="10">
    <location>
        <begin position="1"/>
        <end position="16"/>
    </location>
</feature>
<dbReference type="InterPro" id="IPR011162">
    <property type="entry name" value="MHC_I/II-like_Ag-recog"/>
</dbReference>
<name>Q4TAD5_TETNG</name>
<keyword evidence="6" id="KW-1015">Disulfide bond</keyword>
<keyword evidence="7" id="KW-0325">Glycoprotein</keyword>
<dbReference type="CDD" id="cd00096">
    <property type="entry name" value="Ig"/>
    <property type="match status" value="4"/>
</dbReference>
<dbReference type="InterPro" id="IPR036179">
    <property type="entry name" value="Ig-like_dom_sf"/>
</dbReference>
<evidence type="ECO:0000259" key="11">
    <source>
        <dbReference type="PROSITE" id="PS50835"/>
    </source>
</evidence>
<keyword evidence="4" id="KW-1064">Adaptive immunity</keyword>
<dbReference type="GO" id="GO:0002250">
    <property type="term" value="P:adaptive immune response"/>
    <property type="evidence" value="ECO:0007669"/>
    <property type="project" value="UniProtKB-KW"/>
</dbReference>
<feature type="domain" description="Ig-like" evidence="11">
    <location>
        <begin position="478"/>
        <end position="569"/>
    </location>
</feature>
<proteinExistence type="inferred from homology"/>
<dbReference type="PROSITE" id="PS00290">
    <property type="entry name" value="IG_MHC"/>
    <property type="match status" value="1"/>
</dbReference>
<evidence type="ECO:0000256" key="6">
    <source>
        <dbReference type="ARBA" id="ARBA00023157"/>
    </source>
</evidence>
<feature type="domain" description="Ig-like" evidence="11">
    <location>
        <begin position="990"/>
        <end position="1081"/>
    </location>
</feature>
<dbReference type="Pfam" id="PF00993">
    <property type="entry name" value="MHC_II_alpha"/>
    <property type="match status" value="1"/>
</dbReference>
<dbReference type="SMART" id="SM00920">
    <property type="entry name" value="MHC_II_alpha"/>
    <property type="match status" value="1"/>
</dbReference>
<comment type="caution">
    <text evidence="12">The sequence shown here is derived from an EMBL/GenBank/DDBJ whole genome shotgun (WGS) entry which is preliminary data.</text>
</comment>
<feature type="chain" id="PRO_5004244679" evidence="10">
    <location>
        <begin position="17"/>
        <end position="1090"/>
    </location>
</feature>
<reference evidence="12" key="2">
    <citation type="submission" date="2004-02" db="EMBL/GenBank/DDBJ databases">
        <authorList>
            <consortium name="Genoscope"/>
            <consortium name="Whitehead Institute Centre for Genome Research"/>
        </authorList>
    </citation>
    <scope>NUCLEOTIDE SEQUENCE</scope>
</reference>
<evidence type="ECO:0000256" key="9">
    <source>
        <dbReference type="ARBA" id="ARBA00023319"/>
    </source>
</evidence>
<dbReference type="KEGG" id="tng:GSTEN00004255G001"/>
<keyword evidence="8" id="KW-0491">MHC II</keyword>
<dbReference type="FunFam" id="2.60.40.10:FF:000107">
    <property type="entry name" value="Myosin, light chain kinase a"/>
    <property type="match status" value="3"/>
</dbReference>
<dbReference type="FunFam" id="2.60.40.10:FF:000022">
    <property type="entry name" value="Cardiac titin"/>
    <property type="match status" value="6"/>
</dbReference>
<dbReference type="SMART" id="SM00407">
    <property type="entry name" value="IGc1"/>
    <property type="match status" value="1"/>
</dbReference>
<dbReference type="InterPro" id="IPR001003">
    <property type="entry name" value="MHC_II_a_N"/>
</dbReference>
<dbReference type="InterPro" id="IPR003598">
    <property type="entry name" value="Ig_sub2"/>
</dbReference>
<evidence type="ECO:0000256" key="5">
    <source>
        <dbReference type="ARBA" id="ARBA00023136"/>
    </source>
</evidence>
<feature type="domain" description="Ig-like" evidence="11">
    <location>
        <begin position="198"/>
        <end position="287"/>
    </location>
</feature>
<dbReference type="InterPro" id="IPR003006">
    <property type="entry name" value="Ig/MHC_CS"/>
</dbReference>
<keyword evidence="10" id="KW-0732">Signal</keyword>
<evidence type="ECO:0000256" key="1">
    <source>
        <dbReference type="ARBA" id="ARBA00004370"/>
    </source>
</evidence>
<dbReference type="PROSITE" id="PS50835">
    <property type="entry name" value="IG_LIKE"/>
    <property type="match status" value="10"/>
</dbReference>
<dbReference type="GO" id="GO:0002504">
    <property type="term" value="P:antigen processing and presentation of peptide or polysaccharide antigen via MHC class II"/>
    <property type="evidence" value="ECO:0007669"/>
    <property type="project" value="UniProtKB-KW"/>
</dbReference>
<dbReference type="OrthoDB" id="5969272at2759"/>
<evidence type="ECO:0000256" key="2">
    <source>
        <dbReference type="ARBA" id="ARBA00007394"/>
    </source>
</evidence>
<feature type="domain" description="Ig-like" evidence="11">
    <location>
        <begin position="385"/>
        <end position="469"/>
    </location>
</feature>
<dbReference type="SUPFAM" id="SSF54452">
    <property type="entry name" value="MHC antigen-recognition domain"/>
    <property type="match status" value="1"/>
</dbReference>
<feature type="domain" description="Ig-like" evidence="11">
    <location>
        <begin position="855"/>
        <end position="983"/>
    </location>
</feature>
<dbReference type="InterPro" id="IPR013098">
    <property type="entry name" value="Ig_I-set"/>
</dbReference>
<dbReference type="Gene3D" id="3.10.320.10">
    <property type="entry name" value="Class II Histocompatibility Antigen, M Beta Chain, Chain B, domain 1"/>
    <property type="match status" value="1"/>
</dbReference>
<keyword evidence="5" id="KW-0472">Membrane</keyword>
<keyword evidence="3" id="KW-0391">Immunity</keyword>
<keyword evidence="9" id="KW-0393">Immunoglobulin domain</keyword>
<dbReference type="SUPFAM" id="SSF48726">
    <property type="entry name" value="Immunoglobulin"/>
    <property type="match status" value="11"/>
</dbReference>
<dbReference type="SMART" id="SM00409">
    <property type="entry name" value="IG"/>
    <property type="match status" value="9"/>
</dbReference>
<accession>Q4TAD5</accession>
<dbReference type="Pfam" id="PF07679">
    <property type="entry name" value="I-set"/>
    <property type="match status" value="10"/>
</dbReference>
<comment type="similarity">
    <text evidence="2">Belongs to the MHC class II family.</text>
</comment>
<dbReference type="EMBL" id="CAAE01007373">
    <property type="protein sequence ID" value="CAF90147.1"/>
    <property type="molecule type" value="Genomic_DNA"/>
</dbReference>
<evidence type="ECO:0000256" key="4">
    <source>
        <dbReference type="ARBA" id="ARBA00023130"/>
    </source>
</evidence>
<feature type="domain" description="Ig-like" evidence="11">
    <location>
        <begin position="292"/>
        <end position="380"/>
    </location>
</feature>
<dbReference type="GO" id="GO:0003007">
    <property type="term" value="P:heart morphogenesis"/>
    <property type="evidence" value="ECO:0007669"/>
    <property type="project" value="UniProtKB-ARBA"/>
</dbReference>
<dbReference type="Gene3D" id="2.60.40.10">
    <property type="entry name" value="Immunoglobulins"/>
    <property type="match status" value="11"/>
</dbReference>
<dbReference type="Pfam" id="PF07654">
    <property type="entry name" value="C1-set"/>
    <property type="match status" value="1"/>
</dbReference>
<organism evidence="12">
    <name type="scientific">Tetraodon nigroviridis</name>
    <name type="common">Spotted green pufferfish</name>
    <name type="synonym">Chelonodon nigroviridis</name>
    <dbReference type="NCBI Taxonomy" id="99883"/>
    <lineage>
        <taxon>Eukaryota</taxon>
        <taxon>Metazoa</taxon>
        <taxon>Chordata</taxon>
        <taxon>Craniata</taxon>
        <taxon>Vertebrata</taxon>
        <taxon>Euteleostomi</taxon>
        <taxon>Actinopterygii</taxon>
        <taxon>Neopterygii</taxon>
        <taxon>Teleostei</taxon>
        <taxon>Neoteleostei</taxon>
        <taxon>Acanthomorphata</taxon>
        <taxon>Eupercaria</taxon>
        <taxon>Tetraodontiformes</taxon>
        <taxon>Tetradontoidea</taxon>
        <taxon>Tetraodontidae</taxon>
        <taxon>Tetraodon</taxon>
    </lineage>
</organism>
<dbReference type="InterPro" id="IPR003597">
    <property type="entry name" value="Ig_C1-set"/>
</dbReference>
<dbReference type="GO" id="GO:0055013">
    <property type="term" value="P:cardiac muscle cell development"/>
    <property type="evidence" value="ECO:0007669"/>
    <property type="project" value="UniProtKB-ARBA"/>
</dbReference>
<dbReference type="AlphaFoldDB" id="Q4TAD5"/>
<sequence>MKMLLLILCCVLGVSADGQHEDIRIVGCSDFDGEYMYGLDGEELWYADFRRGEGVYAQPDFIDPLKYAEDPYSLAVATLQMCKFNLGIFRKGYKDMPRELVPPTSPMVYTRSEVQLTEPNTLVCLVTGFYPAPVNVSWTRNGEEVTQGTSINVPYPNNEGTFTQISRLDFVPQQGDIYSCRVQHPALSEADTRMWKPPQFVQKLPPTTFVKLNEGHSLECRVSSSQSLNICWYKNDHKITDGANTKLMFGDLSARLQLLSAAFEDSGIYTCEVHNDAGSASCSSVLTVQEPPSFVKTPSPLEGIRGKDASLHCEVAGSPPFQVTWSKEQKLLKDSRKYKIIKAGSSVTLHIIKLEVDDAGVYECQVSNNVGTESTRTAISLKEPPAFVKKLMDQSVMVGEQLTLTATVKGSEPLDISWIQDNDHVLRDGDNRTITFEKSVVSLIVPQADSATAGKYTCRLSNQSGVALSVCHVTLLEPAAIVDSPESLNIQTGEAVALEVTICGSAELKTRWFKGDRELSAGNKYQMSSTKKVATLKIQSADKADAGEYKLEVSNHVGVASCTVTLAVSDKLIPPSFIRKLRDSHLVVGKSGDLDCKVIGSAPLTASWFHDGKEIKSGLSYDISYVDNICKLRLQTVQTTDGGRYTCKAANAAGTSETSASVNVAEPPSFVETPEAQESLPGNNVSFCAKVRGSSPLKVKWFRGSREMLHGRGCHISLKDDVATLVLNKVEMHHAGEYTCQVLNPVGKKSYPVYLSVREPVHFVKKLRDISCEKGKPLRLEVSFAGTPRVNVTWKKDGGLIWASYLYNVITTDTSCILEVLNSDRMEAAGTYSCHLDNGVGNDVCEAHVSILERPSFVERMESVEINEGDSLLLRCLIEGTPEISVSWFKAEPVHFTRKLKDTTFTLGQPLQLLCTYSGSPRVSVAWTKDGKPIWASYQYNVRTTNSSCVLEILNSDRPAAGGTYACAISNGAGSDKCHARVSLEHKTAPSFTRRPPESLVDSEGKTVKIEARVSGSQPLNVTWYKDNNEICSCHNYEMSFVNNLAILCLKNSSKSQSGVYTCSASNEAGKASCLVSVTISGMSASHQIC</sequence>
<evidence type="ECO:0000256" key="10">
    <source>
        <dbReference type="SAM" id="SignalP"/>
    </source>
</evidence>
<feature type="domain" description="Ig-like" evidence="11">
    <location>
        <begin position="760"/>
        <end position="850"/>
    </location>
</feature>
<feature type="domain" description="Ig-like" evidence="11">
    <location>
        <begin position="575"/>
        <end position="663"/>
    </location>
</feature>
<dbReference type="SMART" id="SM00408">
    <property type="entry name" value="IGc2"/>
    <property type="match status" value="9"/>
</dbReference>
<evidence type="ECO:0000256" key="7">
    <source>
        <dbReference type="ARBA" id="ARBA00023180"/>
    </source>
</evidence>
<comment type="subcellular location">
    <subcellularLocation>
        <location evidence="1">Membrane</location>
    </subcellularLocation>
</comment>
<feature type="domain" description="Ig-like" evidence="11">
    <location>
        <begin position="668"/>
        <end position="756"/>
    </location>
</feature>
<protein>
    <submittedName>
        <fullName evidence="12">(spotted green pufferfish) hypothetical protein</fullName>
    </submittedName>
</protein>
<dbReference type="InterPro" id="IPR003599">
    <property type="entry name" value="Ig_sub"/>
</dbReference>
<dbReference type="PANTHER" id="PTHR47633">
    <property type="entry name" value="IMMUNOGLOBULIN"/>
    <property type="match status" value="1"/>
</dbReference>
<evidence type="ECO:0000256" key="8">
    <source>
        <dbReference type="ARBA" id="ARBA00023182"/>
    </source>
</evidence>
<dbReference type="InterPro" id="IPR014745">
    <property type="entry name" value="MHC_II_a/b_N"/>
</dbReference>
<dbReference type="GO" id="GO:0042613">
    <property type="term" value="C:MHC class II protein complex"/>
    <property type="evidence" value="ECO:0007669"/>
    <property type="project" value="UniProtKB-KW"/>
</dbReference>
<dbReference type="InterPro" id="IPR007110">
    <property type="entry name" value="Ig-like_dom"/>
</dbReference>
<gene>
    <name evidence="12" type="ORF">GSTENG00004255001</name>
</gene>
<dbReference type="InterPro" id="IPR013783">
    <property type="entry name" value="Ig-like_fold"/>
</dbReference>
<reference evidence="12" key="1">
    <citation type="journal article" date="2004" name="Nature">
        <title>Genome duplication in the teleost fish Tetraodon nigroviridis reveals the early vertebrate proto-karyotype.</title>
        <authorList>
            <person name="Jaillon O."/>
            <person name="Aury J.-M."/>
            <person name="Brunet F."/>
            <person name="Petit J.-L."/>
            <person name="Stange-Thomann N."/>
            <person name="Mauceli E."/>
            <person name="Bouneau L."/>
            <person name="Fischer C."/>
            <person name="Ozouf-Costaz C."/>
            <person name="Bernot A."/>
            <person name="Nicaud S."/>
            <person name="Jaffe D."/>
            <person name="Fisher S."/>
            <person name="Lutfalla G."/>
            <person name="Dossat C."/>
            <person name="Segurens B."/>
            <person name="Dasilva C."/>
            <person name="Salanoubat M."/>
            <person name="Levy M."/>
            <person name="Boudet N."/>
            <person name="Castellano S."/>
            <person name="Anthouard V."/>
            <person name="Jubin C."/>
            <person name="Castelli V."/>
            <person name="Katinka M."/>
            <person name="Vacherie B."/>
            <person name="Biemont C."/>
            <person name="Skalli Z."/>
            <person name="Cattolico L."/>
            <person name="Poulain J."/>
            <person name="De Berardinis V."/>
            <person name="Cruaud C."/>
            <person name="Duprat S."/>
            <person name="Brottier P."/>
            <person name="Coutanceau J.-P."/>
            <person name="Gouzy J."/>
            <person name="Parra G."/>
            <person name="Lardier G."/>
            <person name="Chapple C."/>
            <person name="McKernan K.J."/>
            <person name="McEwan P."/>
            <person name="Bosak S."/>
            <person name="Kellis M."/>
            <person name="Volff J.-N."/>
            <person name="Guigo R."/>
            <person name="Zody M.C."/>
            <person name="Mesirov J."/>
            <person name="Lindblad-Toh K."/>
            <person name="Birren B."/>
            <person name="Nusbaum C."/>
            <person name="Kahn D."/>
            <person name="Robinson-Rechavi M."/>
            <person name="Laudet V."/>
            <person name="Schachter V."/>
            <person name="Quetier F."/>
            <person name="Saurin W."/>
            <person name="Scarpelli C."/>
            <person name="Wincker P."/>
            <person name="Lander E.S."/>
            <person name="Weissenbach J."/>
            <person name="Roest Crollius H."/>
        </authorList>
    </citation>
    <scope>NUCLEOTIDE SEQUENCE [LARGE SCALE GENOMIC DNA]</scope>
</reference>
<evidence type="ECO:0000313" key="12">
    <source>
        <dbReference type="EMBL" id="CAF90147.1"/>
    </source>
</evidence>
<evidence type="ECO:0000256" key="3">
    <source>
        <dbReference type="ARBA" id="ARBA00022859"/>
    </source>
</evidence>